<dbReference type="EMBL" id="CVQI01000003">
    <property type="protein sequence ID" value="CRJ89021.1"/>
    <property type="molecule type" value="Genomic_DNA"/>
</dbReference>
<feature type="region of interest" description="Disordered" evidence="1">
    <location>
        <begin position="78"/>
        <end position="131"/>
    </location>
</feature>
<dbReference type="AlphaFoldDB" id="A0A0G4KFP0"/>
<name>A0A0G4KFP0_VERLO</name>
<evidence type="ECO:0000313" key="3">
    <source>
        <dbReference type="Proteomes" id="UP000045706"/>
    </source>
</evidence>
<feature type="compositionally biased region" description="Basic and acidic residues" evidence="1">
    <location>
        <begin position="120"/>
        <end position="131"/>
    </location>
</feature>
<gene>
    <name evidence="2" type="ORF">BN1723_008420</name>
</gene>
<evidence type="ECO:0000256" key="1">
    <source>
        <dbReference type="SAM" id="MobiDB-lite"/>
    </source>
</evidence>
<accession>A0A0G4KFP0</accession>
<dbReference type="Proteomes" id="UP000045706">
    <property type="component" value="Unassembled WGS sequence"/>
</dbReference>
<feature type="non-terminal residue" evidence="2">
    <location>
        <position position="152"/>
    </location>
</feature>
<evidence type="ECO:0000313" key="2">
    <source>
        <dbReference type="EMBL" id="CRJ89021.1"/>
    </source>
</evidence>
<sequence length="152" mass="16774">MEDVIKEDGPIPPLYKMEDVDVIDKLHEDITSWITDMEAKQAALPPTADPVLLAKDLKSRREKLDKAGVDLAMKGVKSFEKKNKKVSSNNKKAKKTKTATAATAATGDASDGPEPIHINLGEDGKAPTEEEIQEILRKLQESQEPARERDEL</sequence>
<organism evidence="2 3">
    <name type="scientific">Verticillium longisporum</name>
    <name type="common">Verticillium dahliae var. longisporum</name>
    <dbReference type="NCBI Taxonomy" id="100787"/>
    <lineage>
        <taxon>Eukaryota</taxon>
        <taxon>Fungi</taxon>
        <taxon>Dikarya</taxon>
        <taxon>Ascomycota</taxon>
        <taxon>Pezizomycotina</taxon>
        <taxon>Sordariomycetes</taxon>
        <taxon>Hypocreomycetidae</taxon>
        <taxon>Glomerellales</taxon>
        <taxon>Plectosphaerellaceae</taxon>
        <taxon>Verticillium</taxon>
    </lineage>
</organism>
<protein>
    <submittedName>
        <fullName evidence="2">Uncharacterized protein</fullName>
    </submittedName>
</protein>
<reference evidence="3" key="1">
    <citation type="submission" date="2015-05" db="EMBL/GenBank/DDBJ databases">
        <authorList>
            <person name="Fogelqvist Johan"/>
        </authorList>
    </citation>
    <scope>NUCLEOTIDE SEQUENCE [LARGE SCALE GENOMIC DNA]</scope>
</reference>
<proteinExistence type="predicted"/>